<protein>
    <recommendedName>
        <fullName evidence="2">Nephrocystin 3-like N-terminal domain-containing protein</fullName>
    </recommendedName>
</protein>
<dbReference type="InterPro" id="IPR056884">
    <property type="entry name" value="NPHP3-like_N"/>
</dbReference>
<evidence type="ECO:0000256" key="1">
    <source>
        <dbReference type="ARBA" id="ARBA00022737"/>
    </source>
</evidence>
<organism evidence="3 4">
    <name type="scientific">Marasmius tenuissimus</name>
    <dbReference type="NCBI Taxonomy" id="585030"/>
    <lineage>
        <taxon>Eukaryota</taxon>
        <taxon>Fungi</taxon>
        <taxon>Dikarya</taxon>
        <taxon>Basidiomycota</taxon>
        <taxon>Agaricomycotina</taxon>
        <taxon>Agaricomycetes</taxon>
        <taxon>Agaricomycetidae</taxon>
        <taxon>Agaricales</taxon>
        <taxon>Marasmiineae</taxon>
        <taxon>Marasmiaceae</taxon>
        <taxon>Marasmius</taxon>
    </lineage>
</organism>
<dbReference type="Pfam" id="PF24883">
    <property type="entry name" value="NPHP3_N"/>
    <property type="match status" value="1"/>
</dbReference>
<dbReference type="PANTHER" id="PTHR10039:SF17">
    <property type="entry name" value="FUNGAL STAND N-TERMINAL GOODBYE DOMAIN-CONTAINING PROTEIN-RELATED"/>
    <property type="match status" value="1"/>
</dbReference>
<keyword evidence="1" id="KW-0677">Repeat</keyword>
<accession>A0ABR3A0M0</accession>
<evidence type="ECO:0000313" key="4">
    <source>
        <dbReference type="Proteomes" id="UP001437256"/>
    </source>
</evidence>
<keyword evidence="4" id="KW-1185">Reference proteome</keyword>
<reference evidence="3 4" key="1">
    <citation type="submission" date="2024-05" db="EMBL/GenBank/DDBJ databases">
        <title>A draft genome resource for the thread blight pathogen Marasmius tenuissimus strain MS-2.</title>
        <authorList>
            <person name="Yulfo-Soto G.E."/>
            <person name="Baruah I.K."/>
            <person name="Amoako-Attah I."/>
            <person name="Bukari Y."/>
            <person name="Meinhardt L.W."/>
            <person name="Bailey B.A."/>
            <person name="Cohen S.P."/>
        </authorList>
    </citation>
    <scope>NUCLEOTIDE SEQUENCE [LARGE SCALE GENOMIC DNA]</scope>
    <source>
        <strain evidence="3 4">MS-2</strain>
    </source>
</reference>
<dbReference type="Gene3D" id="3.40.50.300">
    <property type="entry name" value="P-loop containing nucleotide triphosphate hydrolases"/>
    <property type="match status" value="1"/>
</dbReference>
<dbReference type="PANTHER" id="PTHR10039">
    <property type="entry name" value="AMELOGENIN"/>
    <property type="match status" value="1"/>
</dbReference>
<dbReference type="InterPro" id="IPR027417">
    <property type="entry name" value="P-loop_NTPase"/>
</dbReference>
<proteinExistence type="predicted"/>
<feature type="domain" description="Nephrocystin 3-like N-terminal" evidence="2">
    <location>
        <begin position="97"/>
        <end position="265"/>
    </location>
</feature>
<dbReference type="SUPFAM" id="SSF52540">
    <property type="entry name" value="P-loop containing nucleoside triphosphate hydrolases"/>
    <property type="match status" value="1"/>
</dbReference>
<sequence length="496" mass="56684">MPRTNINRGRDQILGDSVEVNNVGRDQVQQNFVNNSFSCESFLPLLVMRVSDRSCLADTTRLQDAVAGVGASYSSQKQFDRGPECLEGTRVEIIKAILDWLASKDRSSPLCWLSGAAGVGKSSIAMTIAKSCEGKGLASSFFFFRPDPKRNNPSAFALSIAHDLAERMPFARGYINERIAKHPMILEASMEDQFRELVFKPCVRWRQLRRLMSKLSLMPKEPNLVIIDGLDECSDEDTQRHILSIILSSYKQSRHFPLRFLICSRPEAWIREAFDEKDFRERTQHFPLNDKWSPNRDIERYYRHEFEKIRKSPQFSRLPFPEVWPSQEDLEFLVDKSSGQFVYATTIVKIVKSRGANPLDQLSRILSYTLANPSRLFASIDILYHMILSDHPTPEQLLPVLAAIFILPPHGPSSPEFIELILELPAGEADIILRPMHSVLNICNADVSITTYHASFMEFLYDKSRSKCFYINASAQCDFLAQRWIQALRPMNQPSL</sequence>
<dbReference type="EMBL" id="JBBXMP010000025">
    <property type="protein sequence ID" value="KAL0067502.1"/>
    <property type="molecule type" value="Genomic_DNA"/>
</dbReference>
<gene>
    <name evidence="3" type="ORF">AAF712_005493</name>
</gene>
<evidence type="ECO:0000313" key="3">
    <source>
        <dbReference type="EMBL" id="KAL0067502.1"/>
    </source>
</evidence>
<comment type="caution">
    <text evidence="3">The sequence shown here is derived from an EMBL/GenBank/DDBJ whole genome shotgun (WGS) entry which is preliminary data.</text>
</comment>
<dbReference type="Proteomes" id="UP001437256">
    <property type="component" value="Unassembled WGS sequence"/>
</dbReference>
<name>A0ABR3A0M0_9AGAR</name>
<evidence type="ECO:0000259" key="2">
    <source>
        <dbReference type="Pfam" id="PF24883"/>
    </source>
</evidence>